<dbReference type="Pfam" id="PF04434">
    <property type="entry name" value="SWIM"/>
    <property type="match status" value="1"/>
</dbReference>
<gene>
    <name evidence="6" type="ORF">KBB96_06060</name>
</gene>
<dbReference type="InterPro" id="IPR000330">
    <property type="entry name" value="SNF2_N"/>
</dbReference>
<dbReference type="PROSITE" id="PS51194">
    <property type="entry name" value="HELICASE_CTER"/>
    <property type="match status" value="1"/>
</dbReference>
<evidence type="ECO:0000313" key="7">
    <source>
        <dbReference type="Proteomes" id="UP000676169"/>
    </source>
</evidence>
<dbReference type="InterPro" id="IPR007527">
    <property type="entry name" value="Znf_SWIM"/>
</dbReference>
<sequence length="1007" mass="110816">MPDWSEQALKSAASWKAFKEGKSLLDAGMVAQSKSTPDGWTGSVRQGSKLIRLGVKVPKPGDFQVKCSCPENQASGAVCAHAVATGLALLGAASPAPTTKPASFSPAPKSGPLVPLIVRLAPNWSETFTRGRLTVTLAPDPAAAADPVDAFLTAWVTRQGIPAIKGPLPLSLDGDRLAGFLEAAFDHPRIFAGKEPLAITSDATLPLGLPVREGDLVTLCASTAPSILGPHAWLATSESISRIGPRAIPDDLLLAFTTWTAGKPARIPLKQLLRRAPIWEDWLALPEDSWLGDLRMVPATPAFHLTLEGSLTRLEARLGIRYPGTQPFVPGVADDPYFPRAGEGGQWEVRHLQAEAEAIATLTSLGFAGDEPGRFSLTGEPSILRFFAHGLPGLPADWTVEQTPRLQSASTTVEVVRPRFEVLGSGEDWLAFDYGFETSSGQLISRAEVLQWLRSGRGTRQANGRKQVLDEESILMLEPLLSELDVRQEHGHFVGPKVIAELVSEFRKNRSNSKISSDIDILESPLPATLDPSVPGMLRPYQRKGIAWLADRLQRFGGALLADDMGLGKTLQTIVVFEQLFAEPNQVEGPALVIAPTSLLGNWRAEFQRFAPDRTIRILHGSNRDTERGKVTPQDVVVTSYGTLARDLAWHLQREYKGIAVDEASLMRNPDTDHAKAIAKLRGRHRIALSGTPVENGVRDLWSIFRFIQPGWLGSREQFKEHYELPLQAAPVPKAPMERLRLKTTPFILRRTKEQVASDLPSKLIIDDYCELSADQRQIYRDLIGEGGKRVDENREKAGTGAARLQMLTALLRLRQTCCDLGLLKNERLDKLPIERRSAKLERLLERVEEATSGNHRILVFSQFQTQLQKIREQLQARQIDALLLDGQTRNRQELVDRFQKPDGPPVFLISLKAGGYGLNLTAADTVIHFDPWWNPAAEAQATDRAHRIGQTRPVTVYRLLTRGTVEEKVVRLQDTKRELAQAAFDESGLGEATGWSDKELTDLLKG</sequence>
<dbReference type="SUPFAM" id="SSF52540">
    <property type="entry name" value="P-loop containing nucleoside triphosphate hydrolases"/>
    <property type="match status" value="2"/>
</dbReference>
<dbReference type="KEGG" id="lamb:KBB96_06060"/>
<keyword evidence="2" id="KW-0863">Zinc-finger</keyword>
<evidence type="ECO:0000256" key="1">
    <source>
        <dbReference type="ARBA" id="ARBA00022801"/>
    </source>
</evidence>
<dbReference type="GO" id="GO:0008270">
    <property type="term" value="F:zinc ion binding"/>
    <property type="evidence" value="ECO:0007669"/>
    <property type="project" value="UniProtKB-KW"/>
</dbReference>
<dbReference type="PANTHER" id="PTHR10799">
    <property type="entry name" value="SNF2/RAD54 HELICASE FAMILY"/>
    <property type="match status" value="1"/>
</dbReference>
<dbReference type="InterPro" id="IPR049730">
    <property type="entry name" value="SNF2/RAD54-like_C"/>
</dbReference>
<dbReference type="Proteomes" id="UP000676169">
    <property type="component" value="Chromosome"/>
</dbReference>
<keyword evidence="2" id="KW-0479">Metal-binding</keyword>
<organism evidence="6 7">
    <name type="scientific">Luteolibacter ambystomatis</name>
    <dbReference type="NCBI Taxonomy" id="2824561"/>
    <lineage>
        <taxon>Bacteria</taxon>
        <taxon>Pseudomonadati</taxon>
        <taxon>Verrucomicrobiota</taxon>
        <taxon>Verrucomicrobiia</taxon>
        <taxon>Verrucomicrobiales</taxon>
        <taxon>Verrucomicrobiaceae</taxon>
        <taxon>Luteolibacter</taxon>
    </lineage>
</organism>
<dbReference type="InterPro" id="IPR001650">
    <property type="entry name" value="Helicase_C-like"/>
</dbReference>
<dbReference type="EMBL" id="CP073100">
    <property type="protein sequence ID" value="QUE52454.1"/>
    <property type="molecule type" value="Genomic_DNA"/>
</dbReference>
<dbReference type="PROSITE" id="PS50966">
    <property type="entry name" value="ZF_SWIM"/>
    <property type="match status" value="1"/>
</dbReference>
<dbReference type="GO" id="GO:0016787">
    <property type="term" value="F:hydrolase activity"/>
    <property type="evidence" value="ECO:0007669"/>
    <property type="project" value="UniProtKB-KW"/>
</dbReference>
<dbReference type="Gene3D" id="3.40.50.300">
    <property type="entry name" value="P-loop containing nucleotide triphosphate hydrolases"/>
    <property type="match status" value="1"/>
</dbReference>
<accession>A0A975J1U7</accession>
<dbReference type="InterPro" id="IPR014001">
    <property type="entry name" value="Helicase_ATP-bd"/>
</dbReference>
<reference evidence="6" key="1">
    <citation type="submission" date="2021-04" db="EMBL/GenBank/DDBJ databases">
        <title>Luteolibacter sp. 32A isolated from the skin of an Anderson's salamander (Ambystoma andersonii).</title>
        <authorList>
            <person name="Spergser J."/>
            <person name="Busse H.-J."/>
        </authorList>
    </citation>
    <scope>NUCLEOTIDE SEQUENCE</scope>
    <source>
        <strain evidence="6">32A</strain>
    </source>
</reference>
<dbReference type="AlphaFoldDB" id="A0A975J1U7"/>
<name>A0A975J1U7_9BACT</name>
<feature type="domain" description="SWIM-type" evidence="3">
    <location>
        <begin position="53"/>
        <end position="90"/>
    </location>
</feature>
<dbReference type="InterPro" id="IPR038718">
    <property type="entry name" value="SNF2-like_sf"/>
</dbReference>
<keyword evidence="7" id="KW-1185">Reference proteome</keyword>
<dbReference type="PROSITE" id="PS51192">
    <property type="entry name" value="HELICASE_ATP_BIND_1"/>
    <property type="match status" value="1"/>
</dbReference>
<dbReference type="InterPro" id="IPR027417">
    <property type="entry name" value="P-loop_NTPase"/>
</dbReference>
<keyword evidence="2" id="KW-0862">Zinc</keyword>
<dbReference type="Gene3D" id="3.40.50.10810">
    <property type="entry name" value="Tandem AAA-ATPase domain"/>
    <property type="match status" value="1"/>
</dbReference>
<evidence type="ECO:0008006" key="8">
    <source>
        <dbReference type="Google" id="ProtNLM"/>
    </source>
</evidence>
<dbReference type="SMART" id="SM00490">
    <property type="entry name" value="HELICc"/>
    <property type="match status" value="1"/>
</dbReference>
<evidence type="ECO:0000259" key="5">
    <source>
        <dbReference type="PROSITE" id="PS51194"/>
    </source>
</evidence>
<dbReference type="RefSeq" id="WP_211633501.1">
    <property type="nucleotide sequence ID" value="NZ_CP073100.1"/>
</dbReference>
<keyword evidence="1" id="KW-0378">Hydrolase</keyword>
<protein>
    <recommendedName>
        <fullName evidence="8">DEAD/DEAH box helicase</fullName>
    </recommendedName>
</protein>
<evidence type="ECO:0000313" key="6">
    <source>
        <dbReference type="EMBL" id="QUE52454.1"/>
    </source>
</evidence>
<dbReference type="CDD" id="cd18793">
    <property type="entry name" value="SF2_C_SNF"/>
    <property type="match status" value="1"/>
</dbReference>
<evidence type="ECO:0000259" key="3">
    <source>
        <dbReference type="PROSITE" id="PS50966"/>
    </source>
</evidence>
<dbReference type="SMART" id="SM00487">
    <property type="entry name" value="DEXDc"/>
    <property type="match status" value="1"/>
</dbReference>
<feature type="domain" description="Helicase C-terminal" evidence="5">
    <location>
        <begin position="840"/>
        <end position="1002"/>
    </location>
</feature>
<proteinExistence type="predicted"/>
<evidence type="ECO:0000256" key="2">
    <source>
        <dbReference type="PROSITE-ProRule" id="PRU00325"/>
    </source>
</evidence>
<dbReference type="GO" id="GO:0005524">
    <property type="term" value="F:ATP binding"/>
    <property type="evidence" value="ECO:0007669"/>
    <property type="project" value="InterPro"/>
</dbReference>
<dbReference type="Pfam" id="PF00176">
    <property type="entry name" value="SNF2-rel_dom"/>
    <property type="match status" value="1"/>
</dbReference>
<dbReference type="Pfam" id="PF00271">
    <property type="entry name" value="Helicase_C"/>
    <property type="match status" value="1"/>
</dbReference>
<feature type="domain" description="Helicase ATP-binding" evidence="4">
    <location>
        <begin position="550"/>
        <end position="711"/>
    </location>
</feature>
<evidence type="ECO:0000259" key="4">
    <source>
        <dbReference type="PROSITE" id="PS51192"/>
    </source>
</evidence>